<organism evidence="2 3">
    <name type="scientific">Actinomadura miaoliensis</name>
    <dbReference type="NCBI Taxonomy" id="430685"/>
    <lineage>
        <taxon>Bacteria</taxon>
        <taxon>Bacillati</taxon>
        <taxon>Actinomycetota</taxon>
        <taxon>Actinomycetes</taxon>
        <taxon>Streptosporangiales</taxon>
        <taxon>Thermomonosporaceae</taxon>
        <taxon>Actinomadura</taxon>
    </lineage>
</organism>
<accession>A0ABP7WH87</accession>
<proteinExistence type="predicted"/>
<name>A0ABP7WH87_9ACTN</name>
<reference evidence="3" key="1">
    <citation type="journal article" date="2019" name="Int. J. Syst. Evol. Microbiol.">
        <title>The Global Catalogue of Microorganisms (GCM) 10K type strain sequencing project: providing services to taxonomists for standard genome sequencing and annotation.</title>
        <authorList>
            <consortium name="The Broad Institute Genomics Platform"/>
            <consortium name="The Broad Institute Genome Sequencing Center for Infectious Disease"/>
            <person name="Wu L."/>
            <person name="Ma J."/>
        </authorList>
    </citation>
    <scope>NUCLEOTIDE SEQUENCE [LARGE SCALE GENOMIC DNA]</scope>
    <source>
        <strain evidence="3">JCM 16702</strain>
    </source>
</reference>
<evidence type="ECO:0000256" key="1">
    <source>
        <dbReference type="SAM" id="MobiDB-lite"/>
    </source>
</evidence>
<feature type="compositionally biased region" description="Basic and acidic residues" evidence="1">
    <location>
        <begin position="27"/>
        <end position="41"/>
    </location>
</feature>
<dbReference type="EMBL" id="BAAAZG010000043">
    <property type="protein sequence ID" value="GAA4089075.1"/>
    <property type="molecule type" value="Genomic_DNA"/>
</dbReference>
<keyword evidence="3" id="KW-1185">Reference proteome</keyword>
<dbReference type="Proteomes" id="UP001500683">
    <property type="component" value="Unassembled WGS sequence"/>
</dbReference>
<feature type="compositionally biased region" description="Low complexity" evidence="1">
    <location>
        <begin position="7"/>
        <end position="17"/>
    </location>
</feature>
<feature type="region of interest" description="Disordered" evidence="1">
    <location>
        <begin position="1"/>
        <end position="41"/>
    </location>
</feature>
<protein>
    <submittedName>
        <fullName evidence="2">Uncharacterized protein</fullName>
    </submittedName>
</protein>
<sequence length="41" mass="4450">METRRTAAGASGSPPGGRDTEFPDMGSLRDREEGREGVTRR</sequence>
<comment type="caution">
    <text evidence="2">The sequence shown here is derived from an EMBL/GenBank/DDBJ whole genome shotgun (WGS) entry which is preliminary data.</text>
</comment>
<evidence type="ECO:0000313" key="2">
    <source>
        <dbReference type="EMBL" id="GAA4089075.1"/>
    </source>
</evidence>
<evidence type="ECO:0000313" key="3">
    <source>
        <dbReference type="Proteomes" id="UP001500683"/>
    </source>
</evidence>
<gene>
    <name evidence="2" type="ORF">GCM10022214_57030</name>
</gene>